<accession>A0A6A6W122</accession>
<dbReference type="RefSeq" id="XP_033598081.1">
    <property type="nucleotide sequence ID" value="XM_033744495.1"/>
</dbReference>
<feature type="non-terminal residue" evidence="2">
    <location>
        <position position="214"/>
    </location>
</feature>
<evidence type="ECO:0000256" key="1">
    <source>
        <dbReference type="SAM" id="SignalP"/>
    </source>
</evidence>
<dbReference type="GeneID" id="54485549"/>
<dbReference type="EMBL" id="ML996577">
    <property type="protein sequence ID" value="KAF2755630.1"/>
    <property type="molecule type" value="Genomic_DNA"/>
</dbReference>
<evidence type="ECO:0000313" key="2">
    <source>
        <dbReference type="EMBL" id="KAF2755630.1"/>
    </source>
</evidence>
<dbReference type="AlphaFoldDB" id="A0A6A6W122"/>
<organism evidence="2 3">
    <name type="scientific">Pseudovirgaria hyperparasitica</name>
    <dbReference type="NCBI Taxonomy" id="470096"/>
    <lineage>
        <taxon>Eukaryota</taxon>
        <taxon>Fungi</taxon>
        <taxon>Dikarya</taxon>
        <taxon>Ascomycota</taxon>
        <taxon>Pezizomycotina</taxon>
        <taxon>Dothideomycetes</taxon>
        <taxon>Dothideomycetes incertae sedis</taxon>
        <taxon>Acrospermales</taxon>
        <taxon>Acrospermaceae</taxon>
        <taxon>Pseudovirgaria</taxon>
    </lineage>
</organism>
<feature type="chain" id="PRO_5025489806" evidence="1">
    <location>
        <begin position="35"/>
        <end position="214"/>
    </location>
</feature>
<protein>
    <submittedName>
        <fullName evidence="2">Uncharacterized protein</fullName>
    </submittedName>
</protein>
<proteinExistence type="predicted"/>
<keyword evidence="3" id="KW-1185">Reference proteome</keyword>
<name>A0A6A6W122_9PEZI</name>
<evidence type="ECO:0000313" key="3">
    <source>
        <dbReference type="Proteomes" id="UP000799437"/>
    </source>
</evidence>
<keyword evidence="1" id="KW-0732">Signal</keyword>
<reference evidence="2" key="1">
    <citation type="journal article" date="2020" name="Stud. Mycol.">
        <title>101 Dothideomycetes genomes: a test case for predicting lifestyles and emergence of pathogens.</title>
        <authorList>
            <person name="Haridas S."/>
            <person name="Albert R."/>
            <person name="Binder M."/>
            <person name="Bloem J."/>
            <person name="Labutti K."/>
            <person name="Salamov A."/>
            <person name="Andreopoulos B."/>
            <person name="Baker S."/>
            <person name="Barry K."/>
            <person name="Bills G."/>
            <person name="Bluhm B."/>
            <person name="Cannon C."/>
            <person name="Castanera R."/>
            <person name="Culley D."/>
            <person name="Daum C."/>
            <person name="Ezra D."/>
            <person name="Gonzalez J."/>
            <person name="Henrissat B."/>
            <person name="Kuo A."/>
            <person name="Liang C."/>
            <person name="Lipzen A."/>
            <person name="Lutzoni F."/>
            <person name="Magnuson J."/>
            <person name="Mondo S."/>
            <person name="Nolan M."/>
            <person name="Ohm R."/>
            <person name="Pangilinan J."/>
            <person name="Park H.-J."/>
            <person name="Ramirez L."/>
            <person name="Alfaro M."/>
            <person name="Sun H."/>
            <person name="Tritt A."/>
            <person name="Yoshinaga Y."/>
            <person name="Zwiers L.-H."/>
            <person name="Turgeon B."/>
            <person name="Goodwin S."/>
            <person name="Spatafora J."/>
            <person name="Crous P."/>
            <person name="Grigoriev I."/>
        </authorList>
    </citation>
    <scope>NUCLEOTIDE SEQUENCE</scope>
    <source>
        <strain evidence="2">CBS 121739</strain>
    </source>
</reference>
<gene>
    <name evidence="2" type="ORF">EJ05DRAFT_478604</name>
</gene>
<sequence>MPPPLSTCTLTLSLTLTLTLTLTLLTTLLPSTSTSTPIRTNPQIRAHARAHARNAEMPGEPICASGRPDAVNICPSDSKCTYITHSDQTVPPRGLSSLLRPQAQARQALQARDKCHTAPAITSTDFHFGPDPGQRCIVWRGAGCVGTGGGGKYGEGEGPYMCDVSCPGVDLVHEAGEAVSWRCFGDGDDGSDGDGGDGGEEEDYWGWRRGFGCA</sequence>
<feature type="signal peptide" evidence="1">
    <location>
        <begin position="1"/>
        <end position="34"/>
    </location>
</feature>
<dbReference type="Proteomes" id="UP000799437">
    <property type="component" value="Unassembled WGS sequence"/>
</dbReference>